<dbReference type="InterPro" id="IPR055396">
    <property type="entry name" value="DUF7088"/>
</dbReference>
<keyword evidence="1" id="KW-0812">Transmembrane</keyword>
<organism evidence="4 5">
    <name type="scientific">Persicobacter psychrovividus</name>
    <dbReference type="NCBI Taxonomy" id="387638"/>
    <lineage>
        <taxon>Bacteria</taxon>
        <taxon>Pseudomonadati</taxon>
        <taxon>Bacteroidota</taxon>
        <taxon>Cytophagia</taxon>
        <taxon>Cytophagales</taxon>
        <taxon>Persicobacteraceae</taxon>
        <taxon>Persicobacter</taxon>
    </lineage>
</organism>
<dbReference type="InterPro" id="IPR019196">
    <property type="entry name" value="ABC_transp_unknown"/>
</dbReference>
<gene>
    <name evidence="4" type="primary">gldG</name>
    <name evidence="4" type="ORF">PEPS_16900</name>
</gene>
<reference evidence="4 5" key="1">
    <citation type="submission" date="2021-12" db="EMBL/GenBank/DDBJ databases">
        <title>Genome sequencing of bacteria with rrn-lacking chromosome and rrn-plasmid.</title>
        <authorList>
            <person name="Anda M."/>
            <person name="Iwasaki W."/>
        </authorList>
    </citation>
    <scope>NUCLEOTIDE SEQUENCE [LARGE SCALE GENOMIC DNA]</scope>
    <source>
        <strain evidence="4 5">NBRC 101262</strain>
    </source>
</reference>
<dbReference type="RefSeq" id="WP_332919069.1">
    <property type="nucleotide sequence ID" value="NZ_AP025292.1"/>
</dbReference>
<keyword evidence="5" id="KW-1185">Reference proteome</keyword>
<evidence type="ECO:0000313" key="4">
    <source>
        <dbReference type="EMBL" id="BDC99409.1"/>
    </source>
</evidence>
<keyword evidence="1" id="KW-0472">Membrane</keyword>
<feature type="transmembrane region" description="Helical" evidence="1">
    <location>
        <begin position="16"/>
        <end position="33"/>
    </location>
</feature>
<evidence type="ECO:0000259" key="3">
    <source>
        <dbReference type="Pfam" id="PF23357"/>
    </source>
</evidence>
<dbReference type="NCBIfam" id="TIGR03521">
    <property type="entry name" value="GldG"/>
    <property type="match status" value="1"/>
</dbReference>
<evidence type="ECO:0000256" key="1">
    <source>
        <dbReference type="SAM" id="Phobius"/>
    </source>
</evidence>
<name>A0ABM7VFF7_9BACT</name>
<feature type="domain" description="ABC-type uncharacterised transport system" evidence="2">
    <location>
        <begin position="200"/>
        <end position="500"/>
    </location>
</feature>
<proteinExistence type="predicted"/>
<evidence type="ECO:0000259" key="2">
    <source>
        <dbReference type="Pfam" id="PF09822"/>
    </source>
</evidence>
<dbReference type="InterPro" id="IPR019863">
    <property type="entry name" value="Motility-assoc_ABC-rel_GldG"/>
</dbReference>
<dbReference type="Pfam" id="PF09822">
    <property type="entry name" value="ABC_transp_aux"/>
    <property type="match status" value="1"/>
</dbReference>
<feature type="transmembrane region" description="Helical" evidence="1">
    <location>
        <begin position="535"/>
        <end position="558"/>
    </location>
</feature>
<protein>
    <submittedName>
        <fullName evidence="4">Gliding motility-associated ABC transporter substrate-binding protein GldG</fullName>
    </submittedName>
</protein>
<evidence type="ECO:0000313" key="5">
    <source>
        <dbReference type="Proteomes" id="UP001354989"/>
    </source>
</evidence>
<dbReference type="Pfam" id="PF23357">
    <property type="entry name" value="DUF7088"/>
    <property type="match status" value="1"/>
</dbReference>
<dbReference type="Proteomes" id="UP001354989">
    <property type="component" value="Chromosome"/>
</dbReference>
<feature type="domain" description="DUF7088" evidence="3">
    <location>
        <begin position="45"/>
        <end position="154"/>
    </location>
</feature>
<accession>A0ABM7VFF7</accession>
<keyword evidence="1" id="KW-1133">Transmembrane helix</keyword>
<sequence>MVDFKKKFHSLKVRDILITLIVIMLATNLNLLVSKHFFQVDLTSEGRYTLSNATKNILKKLDDIVYVDVYLDGDFPAGFKRLQTSIEETLDVFHSYAGDKIQYRFIDPSSAKSSRSKNEYYQYLANMGIQPTNIHATENGKKIEKIIFPGAIISYGGKELGVMLFKGNKSAPPQERLNQSVEGVEYELISSIKKLTQRKRKHVAILSEDSHIRPNELAGLQACLKDNYELTISTLQQLPNLMPFDAVLLLRPKSSYIPRQEYELDQYVMNGGKLLVFGEGFKIDTDSLKSSGRAFATPIQGGIDNLLFKWGIKKDGNIIQDLNAGTYPIVTGNMGDQPQIQLMPFPYYPLINQFGKNPIVNNLDAIKMDYASALDTVKVAGIRKTPLMFSSPYSRTVQAPVLIELTNMRGQIDPKKFNQGPFATAYLLEGKFTSIYKDRFLPGFANSKTFKAETADNKIMVVGDADILLNKINPRDGQPVPLGVDPYSQQDYAHADFIKNSLSYLLDDNGIIIARNKTLKIRPLDKVKVLEEQTFWQTLNIALPVLLILLLGVIWYFVRKQRYSKF</sequence>
<dbReference type="EMBL" id="AP025292">
    <property type="protein sequence ID" value="BDC99409.1"/>
    <property type="molecule type" value="Genomic_DNA"/>
</dbReference>